<dbReference type="Pfam" id="PF01553">
    <property type="entry name" value="Acyltransferase"/>
    <property type="match status" value="1"/>
</dbReference>
<dbReference type="SMART" id="SM00563">
    <property type="entry name" value="PlsC"/>
    <property type="match status" value="1"/>
</dbReference>
<dbReference type="GO" id="GO:0016287">
    <property type="term" value="F:glycerone-phosphate O-acyltransferase activity"/>
    <property type="evidence" value="ECO:0007669"/>
    <property type="project" value="TreeGrafter"/>
</dbReference>
<feature type="region of interest" description="Disordered" evidence="1">
    <location>
        <begin position="606"/>
        <end position="633"/>
    </location>
</feature>
<dbReference type="Proteomes" id="UP000807306">
    <property type="component" value="Unassembled WGS sequence"/>
</dbReference>
<dbReference type="InterPro" id="IPR052744">
    <property type="entry name" value="GPAT/DAPAT"/>
</dbReference>
<feature type="transmembrane region" description="Helical" evidence="2">
    <location>
        <begin position="335"/>
        <end position="354"/>
    </location>
</feature>
<feature type="transmembrane region" description="Helical" evidence="2">
    <location>
        <begin position="400"/>
        <end position="419"/>
    </location>
</feature>
<accession>A0A9P6JS57</accession>
<dbReference type="AlphaFoldDB" id="A0A9P6JS57"/>
<dbReference type="GO" id="GO:0008654">
    <property type="term" value="P:phospholipid biosynthetic process"/>
    <property type="evidence" value="ECO:0007669"/>
    <property type="project" value="TreeGrafter"/>
</dbReference>
<dbReference type="PANTHER" id="PTHR31605">
    <property type="entry name" value="GLYCEROL-3-PHOSPHATE O-ACYLTRANSFERASE 1"/>
    <property type="match status" value="1"/>
</dbReference>
<keyword evidence="5" id="KW-1185">Reference proteome</keyword>
<evidence type="ECO:0000259" key="3">
    <source>
        <dbReference type="SMART" id="SM00563"/>
    </source>
</evidence>
<dbReference type="SUPFAM" id="SSF69593">
    <property type="entry name" value="Glycerol-3-phosphate (1)-acyltransferase"/>
    <property type="match status" value="1"/>
</dbReference>
<organism evidence="4 5">
    <name type="scientific">Crepidotus variabilis</name>
    <dbReference type="NCBI Taxonomy" id="179855"/>
    <lineage>
        <taxon>Eukaryota</taxon>
        <taxon>Fungi</taxon>
        <taxon>Dikarya</taxon>
        <taxon>Basidiomycota</taxon>
        <taxon>Agaricomycotina</taxon>
        <taxon>Agaricomycetes</taxon>
        <taxon>Agaricomycetidae</taxon>
        <taxon>Agaricales</taxon>
        <taxon>Agaricineae</taxon>
        <taxon>Crepidotaceae</taxon>
        <taxon>Crepidotus</taxon>
    </lineage>
</organism>
<name>A0A9P6JS57_9AGAR</name>
<protein>
    <submittedName>
        <fullName evidence="4">Glycerol-3-phosphate-acyltransferase</fullName>
    </submittedName>
</protein>
<keyword evidence="2" id="KW-0812">Transmembrane</keyword>
<proteinExistence type="predicted"/>
<comment type="caution">
    <text evidence="4">The sequence shown here is derived from an EMBL/GenBank/DDBJ whole genome shotgun (WGS) entry which is preliminary data.</text>
</comment>
<evidence type="ECO:0000256" key="1">
    <source>
        <dbReference type="SAM" id="MobiDB-lite"/>
    </source>
</evidence>
<keyword evidence="2" id="KW-1133">Transmembrane helix</keyword>
<sequence length="633" mass="70276">MSSSDDAKPLHRIIRFIAGLAVESFFTEVRVIGGESVPTNGPIIVTATHHNMMLDPVILSVGFPYKRMLNYWSKASLFANPVAAWILYSSGNIPVDRKSKDRQKLFKGTIQALSKGGAVALFPEGTSYTEPRIMQVKDGAAWAAMEYTKWASENSQKAAAKDATIVPVSIVYTNKSKYRSAVIMEFGRPISLDPYKEQFFSTEEGAPRAAVKRLTRRIEQELVENTVNAPDWDTLFAARMARDILWEKDGSIRLDDFVVVSQTLVDLFTEINVTSNCKTARRHLLEYYSLLQSSHLTNSVLSSLPLPRSLDPKHSATIPSRLYTLLILIRDSIPVFIQLPFILIPLLIHAPVYFMGRVGAKLADTEEETQAQNKVALGLLSLLLIYPSIFFFLWSTLWYTRVGALVAASVVSLFAVYHVRMIDRSYERAKQFIAAWRVLVGVWVPRRWDLSLPALSQYMKPKIPPPNPWIDRPLNNTEKAEAEGDVKAPASSTESKAHDALAAKGRSRRPPSRRLVRHVLRARVEATNGLAALFDSLAHHGRDKKVKASAHLAKAHGGGVVKAEAGSAEASVGEGEEGWRYAAEIVAFLKKRGAVIPTLGQGPMEDDWALSSENEGYTTGEDGEEPVWVSRTH</sequence>
<dbReference type="InterPro" id="IPR002123">
    <property type="entry name" value="Plipid/glycerol_acylTrfase"/>
</dbReference>
<dbReference type="GO" id="GO:0004366">
    <property type="term" value="F:glycerol-3-phosphate O-acyltransferase activity"/>
    <property type="evidence" value="ECO:0007669"/>
    <property type="project" value="TreeGrafter"/>
</dbReference>
<keyword evidence="2" id="KW-0472">Membrane</keyword>
<gene>
    <name evidence="4" type="ORF">CPB83DRAFT_808577</name>
</gene>
<dbReference type="PANTHER" id="PTHR31605:SF0">
    <property type="entry name" value="GLYCEROL-3-PHOSPHATE O-ACYLTRANSFERASE 1"/>
    <property type="match status" value="1"/>
</dbReference>
<dbReference type="CDD" id="cd07992">
    <property type="entry name" value="LPLAT_AAK14816-like"/>
    <property type="match status" value="1"/>
</dbReference>
<dbReference type="EMBL" id="MU157834">
    <property type="protein sequence ID" value="KAF9531602.1"/>
    <property type="molecule type" value="Genomic_DNA"/>
</dbReference>
<evidence type="ECO:0000313" key="4">
    <source>
        <dbReference type="EMBL" id="KAF9531602.1"/>
    </source>
</evidence>
<feature type="domain" description="Phospholipid/glycerol acyltransferase" evidence="3">
    <location>
        <begin position="43"/>
        <end position="173"/>
    </location>
</feature>
<feature type="region of interest" description="Disordered" evidence="1">
    <location>
        <begin position="480"/>
        <end position="511"/>
    </location>
</feature>
<evidence type="ECO:0000256" key="2">
    <source>
        <dbReference type="SAM" id="Phobius"/>
    </source>
</evidence>
<reference evidence="4" key="1">
    <citation type="submission" date="2020-11" db="EMBL/GenBank/DDBJ databases">
        <authorList>
            <consortium name="DOE Joint Genome Institute"/>
            <person name="Ahrendt S."/>
            <person name="Riley R."/>
            <person name="Andreopoulos W."/>
            <person name="Labutti K."/>
            <person name="Pangilinan J."/>
            <person name="Ruiz-Duenas F.J."/>
            <person name="Barrasa J.M."/>
            <person name="Sanchez-Garcia M."/>
            <person name="Camarero S."/>
            <person name="Miyauchi S."/>
            <person name="Serrano A."/>
            <person name="Linde D."/>
            <person name="Babiker R."/>
            <person name="Drula E."/>
            <person name="Ayuso-Fernandez I."/>
            <person name="Pacheco R."/>
            <person name="Padilla G."/>
            <person name="Ferreira P."/>
            <person name="Barriuso J."/>
            <person name="Kellner H."/>
            <person name="Castanera R."/>
            <person name="Alfaro M."/>
            <person name="Ramirez L."/>
            <person name="Pisabarro A.G."/>
            <person name="Kuo A."/>
            <person name="Tritt A."/>
            <person name="Lipzen A."/>
            <person name="He G."/>
            <person name="Yan M."/>
            <person name="Ng V."/>
            <person name="Cullen D."/>
            <person name="Martin F."/>
            <person name="Rosso M.-N."/>
            <person name="Henrissat B."/>
            <person name="Hibbett D."/>
            <person name="Martinez A.T."/>
            <person name="Grigoriev I.V."/>
        </authorList>
    </citation>
    <scope>NUCLEOTIDE SEQUENCE</scope>
    <source>
        <strain evidence="4">CBS 506.95</strain>
    </source>
</reference>
<evidence type="ECO:0000313" key="5">
    <source>
        <dbReference type="Proteomes" id="UP000807306"/>
    </source>
</evidence>
<dbReference type="OrthoDB" id="1044435at2759"/>
<feature type="transmembrane region" description="Helical" evidence="2">
    <location>
        <begin position="375"/>
        <end position="394"/>
    </location>
</feature>